<name>A0A183BBG6_9TREM</name>
<proteinExistence type="predicted"/>
<accession>A0A183BBG6</accession>
<dbReference type="OrthoDB" id="6228714at2759"/>
<dbReference type="AlphaFoldDB" id="A0A183BBG6"/>
<organism evidence="3">
    <name type="scientific">Echinostoma caproni</name>
    <dbReference type="NCBI Taxonomy" id="27848"/>
    <lineage>
        <taxon>Eukaryota</taxon>
        <taxon>Metazoa</taxon>
        <taxon>Spiralia</taxon>
        <taxon>Lophotrochozoa</taxon>
        <taxon>Platyhelminthes</taxon>
        <taxon>Trematoda</taxon>
        <taxon>Digenea</taxon>
        <taxon>Plagiorchiida</taxon>
        <taxon>Echinostomata</taxon>
        <taxon>Echinostomatoidea</taxon>
        <taxon>Echinostomatidae</taxon>
        <taxon>Echinostoma</taxon>
    </lineage>
</organism>
<dbReference type="WBParaSite" id="ECPE_0001659401-mRNA-1">
    <property type="protein sequence ID" value="ECPE_0001659401-mRNA-1"/>
    <property type="gene ID" value="ECPE_0001659401"/>
</dbReference>
<dbReference type="EMBL" id="UZAN01064818">
    <property type="protein sequence ID" value="VDP93823.1"/>
    <property type="molecule type" value="Genomic_DNA"/>
</dbReference>
<evidence type="ECO:0000313" key="2">
    <source>
        <dbReference type="Proteomes" id="UP000272942"/>
    </source>
</evidence>
<sequence length="234" mass="27227">MTEFHIGDHSVQFDGFLVARYLIVSLIPFTVQTQCIVTNPSLNATLPYWSMRAFPNLIYAYGFPVDYIGGILSTVYIREVDCRLEDRHTRKCMHRVIPQYCHFDLKQLATLRDQSIVVNETCPFSIRSSIQGAAKSVPIERRMLMIEPAPQTKPPQSKYELLLTRVKTFFEECGKCRHLENVAGTIICRYTSYMDLFREKQLEADEISWDISEKVVLSKLNKRLLRKLSRMLHK</sequence>
<protein>
    <submittedName>
        <fullName evidence="3">UDENN domain-containing protein</fullName>
    </submittedName>
</protein>
<dbReference type="Proteomes" id="UP000272942">
    <property type="component" value="Unassembled WGS sequence"/>
</dbReference>
<evidence type="ECO:0000313" key="1">
    <source>
        <dbReference type="EMBL" id="VDP93823.1"/>
    </source>
</evidence>
<reference evidence="3" key="1">
    <citation type="submission" date="2016-06" db="UniProtKB">
        <authorList>
            <consortium name="WormBaseParasite"/>
        </authorList>
    </citation>
    <scope>IDENTIFICATION</scope>
</reference>
<reference evidence="1 2" key="2">
    <citation type="submission" date="2018-11" db="EMBL/GenBank/DDBJ databases">
        <authorList>
            <consortium name="Pathogen Informatics"/>
        </authorList>
    </citation>
    <scope>NUCLEOTIDE SEQUENCE [LARGE SCALE GENOMIC DNA]</scope>
    <source>
        <strain evidence="1 2">Egypt</strain>
    </source>
</reference>
<gene>
    <name evidence="1" type="ORF">ECPE_LOCUS16551</name>
</gene>
<evidence type="ECO:0000313" key="3">
    <source>
        <dbReference type="WBParaSite" id="ECPE_0001659401-mRNA-1"/>
    </source>
</evidence>
<keyword evidence="2" id="KW-1185">Reference proteome</keyword>